<proteinExistence type="predicted"/>
<sequence length="84" mass="9669">MDPTPYFIMGMLTGVAGLLAIQFFANRKVKRALAQIARTAPAVEHEESKQQRRETLEMHRRLAVLEKIVTDQPHRLQTEIDSLR</sequence>
<protein>
    <submittedName>
        <fullName evidence="2">Uncharacterized protein</fullName>
    </submittedName>
</protein>
<organism evidence="2 3">
    <name type="scientific">Sphingomonas naasensis</name>
    <dbReference type="NCBI Taxonomy" id="1344951"/>
    <lineage>
        <taxon>Bacteria</taxon>
        <taxon>Pseudomonadati</taxon>
        <taxon>Pseudomonadota</taxon>
        <taxon>Alphaproteobacteria</taxon>
        <taxon>Sphingomonadales</taxon>
        <taxon>Sphingomonadaceae</taxon>
        <taxon>Sphingomonas</taxon>
    </lineage>
</organism>
<feature type="transmembrane region" description="Helical" evidence="1">
    <location>
        <begin position="6"/>
        <end position="25"/>
    </location>
</feature>
<dbReference type="EMBL" id="SRXU01000002">
    <property type="protein sequence ID" value="TGX44540.1"/>
    <property type="molecule type" value="Genomic_DNA"/>
</dbReference>
<keyword evidence="3" id="KW-1185">Reference proteome</keyword>
<name>A0A4S1WRA9_9SPHN</name>
<gene>
    <name evidence="2" type="ORF">E5A74_07110</name>
</gene>
<dbReference type="Proteomes" id="UP000309848">
    <property type="component" value="Unassembled WGS sequence"/>
</dbReference>
<keyword evidence="1" id="KW-0812">Transmembrane</keyword>
<reference evidence="2 3" key="1">
    <citation type="submission" date="2019-04" db="EMBL/GenBank/DDBJ databases">
        <title>Sphingomonas psychrotolerans sp. nov., isolated from soil in the Tianshan Mountains, Xinjiang, China.</title>
        <authorList>
            <person name="Luo Y."/>
            <person name="Sheng H."/>
        </authorList>
    </citation>
    <scope>NUCLEOTIDE SEQUENCE [LARGE SCALE GENOMIC DNA]</scope>
    <source>
        <strain evidence="2 3">KIS18-15</strain>
    </source>
</reference>
<evidence type="ECO:0000313" key="3">
    <source>
        <dbReference type="Proteomes" id="UP000309848"/>
    </source>
</evidence>
<dbReference type="AlphaFoldDB" id="A0A4S1WRA9"/>
<evidence type="ECO:0000313" key="2">
    <source>
        <dbReference type="EMBL" id="TGX44540.1"/>
    </source>
</evidence>
<accession>A0A4S1WRA9</accession>
<comment type="caution">
    <text evidence="2">The sequence shown here is derived from an EMBL/GenBank/DDBJ whole genome shotgun (WGS) entry which is preliminary data.</text>
</comment>
<dbReference type="OrthoDB" id="7573047at2"/>
<evidence type="ECO:0000256" key="1">
    <source>
        <dbReference type="SAM" id="Phobius"/>
    </source>
</evidence>
<keyword evidence="1" id="KW-0472">Membrane</keyword>
<dbReference type="RefSeq" id="WP_135983554.1">
    <property type="nucleotide sequence ID" value="NZ_JAASQM010000002.1"/>
</dbReference>
<keyword evidence="1" id="KW-1133">Transmembrane helix</keyword>